<sequence>MEQNGTTDALNEVVNEINEISISDKPDTEEPEEDYGICEECGNKNTWNYWCLQCNSKHFQQNFGNWTSGNKDVDEIIQETQSNFTEEFIEIP</sequence>
<dbReference type="EMBL" id="CAJVPY010003225">
    <property type="protein sequence ID" value="CAG8585355.1"/>
    <property type="molecule type" value="Genomic_DNA"/>
</dbReference>
<protein>
    <submittedName>
        <fullName evidence="1">13694_t:CDS:1</fullName>
    </submittedName>
</protein>
<evidence type="ECO:0000313" key="2">
    <source>
        <dbReference type="Proteomes" id="UP000789405"/>
    </source>
</evidence>
<gene>
    <name evidence="1" type="ORF">DERYTH_LOCUS6896</name>
</gene>
<proteinExistence type="predicted"/>
<dbReference type="Proteomes" id="UP000789405">
    <property type="component" value="Unassembled WGS sequence"/>
</dbReference>
<organism evidence="1 2">
    <name type="scientific">Dentiscutata erythropus</name>
    <dbReference type="NCBI Taxonomy" id="1348616"/>
    <lineage>
        <taxon>Eukaryota</taxon>
        <taxon>Fungi</taxon>
        <taxon>Fungi incertae sedis</taxon>
        <taxon>Mucoromycota</taxon>
        <taxon>Glomeromycotina</taxon>
        <taxon>Glomeromycetes</taxon>
        <taxon>Diversisporales</taxon>
        <taxon>Gigasporaceae</taxon>
        <taxon>Dentiscutata</taxon>
    </lineage>
</organism>
<keyword evidence="2" id="KW-1185">Reference proteome</keyword>
<comment type="caution">
    <text evidence="1">The sequence shown here is derived from an EMBL/GenBank/DDBJ whole genome shotgun (WGS) entry which is preliminary data.</text>
</comment>
<reference evidence="1" key="1">
    <citation type="submission" date="2021-06" db="EMBL/GenBank/DDBJ databases">
        <authorList>
            <person name="Kallberg Y."/>
            <person name="Tangrot J."/>
            <person name="Rosling A."/>
        </authorList>
    </citation>
    <scope>NUCLEOTIDE SEQUENCE</scope>
    <source>
        <strain evidence="1">MA453B</strain>
    </source>
</reference>
<evidence type="ECO:0000313" key="1">
    <source>
        <dbReference type="EMBL" id="CAG8585355.1"/>
    </source>
</evidence>
<accession>A0A9N9C1E9</accession>
<name>A0A9N9C1E9_9GLOM</name>
<dbReference type="OrthoDB" id="2443339at2759"/>
<dbReference type="AlphaFoldDB" id="A0A9N9C1E9"/>